<comment type="caution">
    <text evidence="3">The sequence shown here is derived from an EMBL/GenBank/DDBJ whole genome shotgun (WGS) entry which is preliminary data.</text>
</comment>
<sequence>MENVAYENTSVSGVPANEPDVQNSTNSSRISCKCEEENRMCDCKCAKSSQWQIESHTWSKIKGYMLIGTVAVLVIWCAVYFTLLGLDYV</sequence>
<feature type="transmembrane region" description="Helical" evidence="2">
    <location>
        <begin position="64"/>
        <end position="86"/>
    </location>
</feature>
<keyword evidence="2" id="KW-1133">Transmembrane helix</keyword>
<evidence type="ECO:0000256" key="2">
    <source>
        <dbReference type="SAM" id="Phobius"/>
    </source>
</evidence>
<protein>
    <submittedName>
        <fullName evidence="3">Uncharacterized protein</fullName>
    </submittedName>
</protein>
<keyword evidence="2" id="KW-0812">Transmembrane</keyword>
<reference evidence="3 4" key="1">
    <citation type="submission" date="2023-11" db="EMBL/GenBank/DDBJ databases">
        <title>Halocaridina rubra genome assembly.</title>
        <authorList>
            <person name="Smith C."/>
        </authorList>
    </citation>
    <scope>NUCLEOTIDE SEQUENCE [LARGE SCALE GENOMIC DNA]</scope>
    <source>
        <strain evidence="3">EP-1</strain>
        <tissue evidence="3">Whole</tissue>
    </source>
</reference>
<dbReference type="Proteomes" id="UP001381693">
    <property type="component" value="Unassembled WGS sequence"/>
</dbReference>
<feature type="compositionally biased region" description="Polar residues" evidence="1">
    <location>
        <begin position="1"/>
        <end position="12"/>
    </location>
</feature>
<feature type="region of interest" description="Disordered" evidence="1">
    <location>
        <begin position="1"/>
        <end position="26"/>
    </location>
</feature>
<dbReference type="EMBL" id="JAXCGZ010020770">
    <property type="protein sequence ID" value="KAK7065502.1"/>
    <property type="molecule type" value="Genomic_DNA"/>
</dbReference>
<proteinExistence type="predicted"/>
<organism evidence="3 4">
    <name type="scientific">Halocaridina rubra</name>
    <name type="common">Hawaiian red shrimp</name>
    <dbReference type="NCBI Taxonomy" id="373956"/>
    <lineage>
        <taxon>Eukaryota</taxon>
        <taxon>Metazoa</taxon>
        <taxon>Ecdysozoa</taxon>
        <taxon>Arthropoda</taxon>
        <taxon>Crustacea</taxon>
        <taxon>Multicrustacea</taxon>
        <taxon>Malacostraca</taxon>
        <taxon>Eumalacostraca</taxon>
        <taxon>Eucarida</taxon>
        <taxon>Decapoda</taxon>
        <taxon>Pleocyemata</taxon>
        <taxon>Caridea</taxon>
        <taxon>Atyoidea</taxon>
        <taxon>Atyidae</taxon>
        <taxon>Halocaridina</taxon>
    </lineage>
</organism>
<accession>A0AAN8WFZ6</accession>
<evidence type="ECO:0000313" key="3">
    <source>
        <dbReference type="EMBL" id="KAK7065502.1"/>
    </source>
</evidence>
<dbReference type="AlphaFoldDB" id="A0AAN8WFZ6"/>
<keyword evidence="2" id="KW-0472">Membrane</keyword>
<gene>
    <name evidence="3" type="ORF">SK128_016074</name>
</gene>
<evidence type="ECO:0000313" key="4">
    <source>
        <dbReference type="Proteomes" id="UP001381693"/>
    </source>
</evidence>
<evidence type="ECO:0000256" key="1">
    <source>
        <dbReference type="SAM" id="MobiDB-lite"/>
    </source>
</evidence>
<keyword evidence="4" id="KW-1185">Reference proteome</keyword>
<name>A0AAN8WFZ6_HALRR</name>